<proteinExistence type="predicted"/>
<dbReference type="SUPFAM" id="SSF48371">
    <property type="entry name" value="ARM repeat"/>
    <property type="match status" value="2"/>
</dbReference>
<feature type="region of interest" description="Disordered" evidence="1">
    <location>
        <begin position="64"/>
        <end position="83"/>
    </location>
</feature>
<feature type="compositionally biased region" description="Low complexity" evidence="1">
    <location>
        <begin position="320"/>
        <end position="330"/>
    </location>
</feature>
<dbReference type="RefSeq" id="WP_002634085.1">
    <property type="nucleotide sequence ID" value="NZ_CP012109.1"/>
</dbReference>
<dbReference type="Pfam" id="PF13646">
    <property type="entry name" value="HEAT_2"/>
    <property type="match status" value="1"/>
</dbReference>
<reference evidence="2 3" key="1">
    <citation type="journal article" date="2016" name="PLoS ONE">
        <title>Complete Genome Sequence and Comparative Genomics of a Novel Myxobacterium Myxococcus hansupus.</title>
        <authorList>
            <person name="Sharma G."/>
            <person name="Narwani T."/>
            <person name="Subramanian S."/>
        </authorList>
    </citation>
    <scope>NUCLEOTIDE SEQUENCE [LARGE SCALE GENOMIC DNA]</scope>
    <source>
        <strain evidence="3">mixupus</strain>
    </source>
</reference>
<name>A0A0H4XAA0_9BACT</name>
<dbReference type="Proteomes" id="UP000009026">
    <property type="component" value="Chromosome"/>
</dbReference>
<dbReference type="InterPro" id="IPR011989">
    <property type="entry name" value="ARM-like"/>
</dbReference>
<evidence type="ECO:0000313" key="3">
    <source>
        <dbReference type="Proteomes" id="UP000009026"/>
    </source>
</evidence>
<dbReference type="AlphaFoldDB" id="A0A0H4XAA0"/>
<dbReference type="InterPro" id="IPR016024">
    <property type="entry name" value="ARM-type_fold"/>
</dbReference>
<organism evidence="2 3">
    <name type="scientific">Pseudomyxococcus hansupus</name>
    <dbReference type="NCBI Taxonomy" id="1297742"/>
    <lineage>
        <taxon>Bacteria</taxon>
        <taxon>Pseudomonadati</taxon>
        <taxon>Myxococcota</taxon>
        <taxon>Myxococcia</taxon>
        <taxon>Myxococcales</taxon>
        <taxon>Cystobacterineae</taxon>
        <taxon>Myxococcaceae</taxon>
        <taxon>Pseudomyxococcus</taxon>
    </lineage>
</organism>
<accession>A0A0H4XAA0</accession>
<feature type="compositionally biased region" description="Low complexity" evidence="1">
    <location>
        <begin position="64"/>
        <end position="78"/>
    </location>
</feature>
<feature type="region of interest" description="Disordered" evidence="1">
    <location>
        <begin position="1"/>
        <end position="25"/>
    </location>
</feature>
<protein>
    <submittedName>
        <fullName evidence="2">HEAT repeat protein</fullName>
    </submittedName>
</protein>
<dbReference type="Gene3D" id="1.25.10.10">
    <property type="entry name" value="Leucine-rich Repeat Variant"/>
    <property type="match status" value="3"/>
</dbReference>
<dbReference type="SMART" id="SM00567">
    <property type="entry name" value="EZ_HEAT"/>
    <property type="match status" value="6"/>
</dbReference>
<dbReference type="OrthoDB" id="3464935at2"/>
<feature type="compositionally biased region" description="Basic and acidic residues" evidence="1">
    <location>
        <begin position="340"/>
        <end position="350"/>
    </location>
</feature>
<feature type="region of interest" description="Disordered" evidence="1">
    <location>
        <begin position="320"/>
        <end position="350"/>
    </location>
</feature>
<keyword evidence="3" id="KW-1185">Reference proteome</keyword>
<dbReference type="STRING" id="1297742.A176_001744"/>
<dbReference type="EMBL" id="CP012109">
    <property type="protein sequence ID" value="AKQ64832.1"/>
    <property type="molecule type" value="Genomic_DNA"/>
</dbReference>
<dbReference type="KEGG" id="mym:A176_001744"/>
<sequence>MSTPLSTRDLLRSLASTSSRSTSDALEELRAREDFTRVAHDVLRSGTAEEKVVALRAWVLRTTPEAQSPSSAPAPQSREPQDSEDWRYLVAALDDSDATVQQAVMNVLARIDPAAASALFLSRFEQASNTERLTALATAQRLQLPDALALARLALTAPSVDVRTAAVSLLARQGEASDSLLIQALADTAPTIQREALRALSRRERVPTQVFIPLLSAAATRVQEEALQVLVLRRDSNTCEHLLPLLSAQAQSLRKHAIRAVGHIGCAGASQQLLAMLDLHGDEEEQADLITALGLLGGAPAWAALRTALSDPRPGIRQAASSAWAASSTAPPDRTAVLQERQREDPSPEVRSHITVALTTLDASTARLALRTALTDPAPDVRKVAVQTLARSADPDALDELRAHRALESNPDVLRALDVSLEQRLEG</sequence>
<dbReference type="InterPro" id="IPR004155">
    <property type="entry name" value="PBS_lyase_HEAT"/>
</dbReference>
<feature type="compositionally biased region" description="Low complexity" evidence="1">
    <location>
        <begin position="1"/>
        <end position="24"/>
    </location>
</feature>
<evidence type="ECO:0000256" key="1">
    <source>
        <dbReference type="SAM" id="MobiDB-lite"/>
    </source>
</evidence>
<dbReference type="PATRIC" id="fig|1297742.4.peg.1766"/>
<evidence type="ECO:0000313" key="2">
    <source>
        <dbReference type="EMBL" id="AKQ64832.1"/>
    </source>
</evidence>
<dbReference type="eggNOG" id="COG1413">
    <property type="taxonomic scope" value="Bacteria"/>
</dbReference>
<gene>
    <name evidence="2" type="ORF">A176_001744</name>
</gene>